<comment type="caution">
    <text evidence="7">The sequence shown here is derived from an EMBL/GenBank/DDBJ whole genome shotgun (WGS) entry which is preliminary data.</text>
</comment>
<evidence type="ECO:0000256" key="3">
    <source>
        <dbReference type="ARBA" id="ARBA00023163"/>
    </source>
</evidence>
<feature type="domain" description="HTH tetR-type" evidence="6">
    <location>
        <begin position="6"/>
        <end position="66"/>
    </location>
</feature>
<dbReference type="PROSITE" id="PS50977">
    <property type="entry name" value="HTH_TETR_2"/>
    <property type="match status" value="1"/>
</dbReference>
<dbReference type="PROSITE" id="PS01081">
    <property type="entry name" value="HTH_TETR_1"/>
    <property type="match status" value="1"/>
</dbReference>
<dbReference type="PANTHER" id="PTHR30055">
    <property type="entry name" value="HTH-TYPE TRANSCRIPTIONAL REGULATOR RUTR"/>
    <property type="match status" value="1"/>
</dbReference>
<feature type="DNA-binding region" description="H-T-H motif" evidence="4">
    <location>
        <begin position="29"/>
        <end position="48"/>
    </location>
</feature>
<evidence type="ECO:0000256" key="4">
    <source>
        <dbReference type="PROSITE-ProRule" id="PRU00335"/>
    </source>
</evidence>
<keyword evidence="1" id="KW-0805">Transcription regulation</keyword>
<reference evidence="7 8" key="1">
    <citation type="journal article" date="2019" name="Int. J. Syst. Evol. Microbiol.">
        <title>The Global Catalogue of Microorganisms (GCM) 10K type strain sequencing project: providing services to taxonomists for standard genome sequencing and annotation.</title>
        <authorList>
            <consortium name="The Broad Institute Genomics Platform"/>
            <consortium name="The Broad Institute Genome Sequencing Center for Infectious Disease"/>
            <person name="Wu L."/>
            <person name="Ma J."/>
        </authorList>
    </citation>
    <scope>NUCLEOTIDE SEQUENCE [LARGE SCALE GENOMIC DNA]</scope>
    <source>
        <strain evidence="7 8">JCM 13004</strain>
    </source>
</reference>
<organism evidence="7 8">
    <name type="scientific">Kitasatospora nipponensis</name>
    <dbReference type="NCBI Taxonomy" id="258049"/>
    <lineage>
        <taxon>Bacteria</taxon>
        <taxon>Bacillati</taxon>
        <taxon>Actinomycetota</taxon>
        <taxon>Actinomycetes</taxon>
        <taxon>Kitasatosporales</taxon>
        <taxon>Streptomycetaceae</taxon>
        <taxon>Kitasatospora</taxon>
    </lineage>
</organism>
<evidence type="ECO:0000313" key="8">
    <source>
        <dbReference type="Proteomes" id="UP001500037"/>
    </source>
</evidence>
<dbReference type="PANTHER" id="PTHR30055:SF151">
    <property type="entry name" value="TRANSCRIPTIONAL REGULATORY PROTEIN"/>
    <property type="match status" value="1"/>
</dbReference>
<dbReference type="Pfam" id="PF00440">
    <property type="entry name" value="TetR_N"/>
    <property type="match status" value="1"/>
</dbReference>
<feature type="compositionally biased region" description="Basic and acidic residues" evidence="5">
    <location>
        <begin position="214"/>
        <end position="223"/>
    </location>
</feature>
<proteinExistence type="predicted"/>
<accession>A0ABN1WRL1</accession>
<feature type="region of interest" description="Disordered" evidence="5">
    <location>
        <begin position="197"/>
        <end position="223"/>
    </location>
</feature>
<dbReference type="SUPFAM" id="SSF48498">
    <property type="entry name" value="Tetracyclin repressor-like, C-terminal domain"/>
    <property type="match status" value="1"/>
</dbReference>
<dbReference type="InterPro" id="IPR001647">
    <property type="entry name" value="HTH_TetR"/>
</dbReference>
<evidence type="ECO:0000313" key="7">
    <source>
        <dbReference type="EMBL" id="GAA1261055.1"/>
    </source>
</evidence>
<dbReference type="Proteomes" id="UP001500037">
    <property type="component" value="Unassembled WGS sequence"/>
</dbReference>
<keyword evidence="3" id="KW-0804">Transcription</keyword>
<gene>
    <name evidence="7" type="ORF">GCM10009665_58620</name>
</gene>
<keyword evidence="2 4" id="KW-0238">DNA-binding</keyword>
<keyword evidence="8" id="KW-1185">Reference proteome</keyword>
<evidence type="ECO:0000259" key="6">
    <source>
        <dbReference type="PROSITE" id="PS50977"/>
    </source>
</evidence>
<dbReference type="InterPro" id="IPR023772">
    <property type="entry name" value="DNA-bd_HTH_TetR-type_CS"/>
</dbReference>
<dbReference type="SUPFAM" id="SSF46689">
    <property type="entry name" value="Homeodomain-like"/>
    <property type="match status" value="1"/>
</dbReference>
<dbReference type="RefSeq" id="WP_344445065.1">
    <property type="nucleotide sequence ID" value="NZ_BAAALF010000143.1"/>
</dbReference>
<evidence type="ECO:0000256" key="1">
    <source>
        <dbReference type="ARBA" id="ARBA00023015"/>
    </source>
</evidence>
<feature type="compositionally biased region" description="Gly residues" evidence="5">
    <location>
        <begin position="197"/>
        <end position="207"/>
    </location>
</feature>
<dbReference type="EMBL" id="BAAALF010000143">
    <property type="protein sequence ID" value="GAA1261055.1"/>
    <property type="molecule type" value="Genomic_DNA"/>
</dbReference>
<dbReference type="Gene3D" id="1.10.357.10">
    <property type="entry name" value="Tetracycline Repressor, domain 2"/>
    <property type="match status" value="1"/>
</dbReference>
<dbReference type="Pfam" id="PF17935">
    <property type="entry name" value="TetR_C_27"/>
    <property type="match status" value="1"/>
</dbReference>
<sequence length="223" mass="23989">MTSENALTPEQILSAAEDVLRRYGPSKATVVDIARTLGVSHGSVYRHFPSKAALREAVTQRWLEQAHESLQSVTVETGPAGERLHRWLGTLFAAKRKKALDDPELFATYLTLVGEHSNTVAAHLETLTGQIATIIQDGIWQGEFTPVHVTTAAQAVFQAFGHFHDPVHAAEWADQERSSAEFEALWSLVHAGLRGPWGGSGGPGGPTGATSGADAKRPGDHRS</sequence>
<evidence type="ECO:0000256" key="2">
    <source>
        <dbReference type="ARBA" id="ARBA00023125"/>
    </source>
</evidence>
<name>A0ABN1WRL1_9ACTN</name>
<dbReference type="InterPro" id="IPR050109">
    <property type="entry name" value="HTH-type_TetR-like_transc_reg"/>
</dbReference>
<dbReference type="InterPro" id="IPR041478">
    <property type="entry name" value="TetR_C_27"/>
</dbReference>
<dbReference type="InterPro" id="IPR036271">
    <property type="entry name" value="Tet_transcr_reg_TetR-rel_C_sf"/>
</dbReference>
<dbReference type="InterPro" id="IPR009057">
    <property type="entry name" value="Homeodomain-like_sf"/>
</dbReference>
<dbReference type="PRINTS" id="PR00455">
    <property type="entry name" value="HTHTETR"/>
</dbReference>
<protein>
    <submittedName>
        <fullName evidence="7">TetR family transcriptional regulator</fullName>
    </submittedName>
</protein>
<evidence type="ECO:0000256" key="5">
    <source>
        <dbReference type="SAM" id="MobiDB-lite"/>
    </source>
</evidence>